<comment type="caution">
    <text evidence="12">The sequence shown here is derived from an EMBL/GenBank/DDBJ whole genome shotgun (WGS) entry which is preliminary data.</text>
</comment>
<evidence type="ECO:0000256" key="5">
    <source>
        <dbReference type="ARBA" id="ARBA00022692"/>
    </source>
</evidence>
<feature type="transmembrane region" description="Helical" evidence="11">
    <location>
        <begin position="614"/>
        <end position="631"/>
    </location>
</feature>
<keyword evidence="6" id="KW-0375">Hydrogen ion transport</keyword>
<comment type="similarity">
    <text evidence="2">Belongs to the otopetrin family.</text>
</comment>
<evidence type="ECO:0000256" key="9">
    <source>
        <dbReference type="ARBA" id="ARBA00023136"/>
    </source>
</evidence>
<feature type="transmembrane region" description="Helical" evidence="11">
    <location>
        <begin position="651"/>
        <end position="674"/>
    </location>
</feature>
<feature type="transmembrane region" description="Helical" evidence="11">
    <location>
        <begin position="461"/>
        <end position="481"/>
    </location>
</feature>
<feature type="non-terminal residue" evidence="12">
    <location>
        <position position="1"/>
    </location>
</feature>
<keyword evidence="8" id="KW-0406">Ion transport</keyword>
<name>A0ABQ9K3K6_9CUCU</name>
<feature type="transmembrane region" description="Helical" evidence="11">
    <location>
        <begin position="109"/>
        <end position="134"/>
    </location>
</feature>
<dbReference type="PANTHER" id="PTHR21522">
    <property type="entry name" value="PROTON CHANNEL OTOP"/>
    <property type="match status" value="1"/>
</dbReference>
<evidence type="ECO:0000256" key="3">
    <source>
        <dbReference type="ARBA" id="ARBA00022448"/>
    </source>
</evidence>
<keyword evidence="9 11" id="KW-0472">Membrane</keyword>
<evidence type="ECO:0000313" key="13">
    <source>
        <dbReference type="Proteomes" id="UP001162164"/>
    </source>
</evidence>
<evidence type="ECO:0000256" key="8">
    <source>
        <dbReference type="ARBA" id="ARBA00023065"/>
    </source>
</evidence>
<keyword evidence="3" id="KW-0813">Transport</keyword>
<evidence type="ECO:0000313" key="12">
    <source>
        <dbReference type="EMBL" id="KAJ8984444.1"/>
    </source>
</evidence>
<proteinExistence type="inferred from homology"/>
<feature type="transmembrane region" description="Helical" evidence="11">
    <location>
        <begin position="199"/>
        <end position="218"/>
    </location>
</feature>
<protein>
    <recommendedName>
        <fullName evidence="14">Otopetrin-2</fullName>
    </recommendedName>
</protein>
<sequence length="695" mass="79546">PPPPNPQILVNNENVVSRRGSEHDVHSALSSRRPSAIIAALRRPSQAIALSAAQAIMHQRRYILGYQSSNYVLDYLMGKAKAQLEIRKVSIHWKWKLEEKNRKLGDDSLTIILSALYAKLLVVLGMAFPITEIISKEVQPFFYQGYYLYLYLGSISFVAYLYASLIREKAVVDIINSYNKEKSDLIKKPPKPVEKFGSFYLRLGAIAFGIGSMVYSGLEFGKYFELKNNPDCHSNILQAITPATRMVLTLVQVQFIFLNSKVGNPGFDLMETPECRPIPNLQVRLSSRVRSGDMSLNCFVLDLFLFYDIEFNRHDVIARFGLMHMIATNLCEWLYVLVEETKHEIIHLEEEHNATMSMIHKKYCQEGYIMGSLITNASPFLFPCTIEYSLICAVILFEMWKKVKRTASEGNGKIRHVSKHTAGAQKEQKVTTHIHFNPFGGRVIASNHHFTVDCSNAHRGLFAGIMVIVLTIISLIMFFVLANSSQNTEARHKMAEFEVNLVELLLYIITTLAVLFAMLQMRKLKYDRKIDHHGPSGIGLDNTLLVVAQTGMFIYCMFSIIGCYFTLESESPIGLVADIFSFVQTCLQTMFVLDGWFRRCRTIEQTKNKPGRELITFLIVANMALWTINTLEKNRAEFRPTHLKFFGDWAWTIITHISMPLAIFYRFHSTICLFEIWKSAYKIKTQLKHPFFPIL</sequence>
<feature type="transmembrane region" description="Helical" evidence="11">
    <location>
        <begin position="573"/>
        <end position="593"/>
    </location>
</feature>
<evidence type="ECO:0000256" key="7">
    <source>
        <dbReference type="ARBA" id="ARBA00022989"/>
    </source>
</evidence>
<dbReference type="PANTHER" id="PTHR21522:SF30">
    <property type="entry name" value="GH01206P"/>
    <property type="match status" value="1"/>
</dbReference>
<dbReference type="Proteomes" id="UP001162164">
    <property type="component" value="Unassembled WGS sequence"/>
</dbReference>
<accession>A0ABQ9K3K6</accession>
<gene>
    <name evidence="12" type="ORF">NQ317_012508</name>
</gene>
<feature type="transmembrane region" description="Helical" evidence="11">
    <location>
        <begin position="380"/>
        <end position="400"/>
    </location>
</feature>
<keyword evidence="10" id="KW-0407">Ion channel</keyword>
<evidence type="ECO:0000256" key="11">
    <source>
        <dbReference type="SAM" id="Phobius"/>
    </source>
</evidence>
<dbReference type="InterPro" id="IPR004878">
    <property type="entry name" value="Otopetrin"/>
</dbReference>
<evidence type="ECO:0000256" key="2">
    <source>
        <dbReference type="ARBA" id="ARBA00006513"/>
    </source>
</evidence>
<reference evidence="12" key="1">
    <citation type="journal article" date="2023" name="Insect Mol. Biol.">
        <title>Genome sequencing provides insights into the evolution of gene families encoding plant cell wall-degrading enzymes in longhorned beetles.</title>
        <authorList>
            <person name="Shin N.R."/>
            <person name="Okamura Y."/>
            <person name="Kirsch R."/>
            <person name="Pauchet Y."/>
        </authorList>
    </citation>
    <scope>NUCLEOTIDE SEQUENCE</scope>
    <source>
        <strain evidence="12">MMC_N1</strain>
    </source>
</reference>
<evidence type="ECO:0008006" key="14">
    <source>
        <dbReference type="Google" id="ProtNLM"/>
    </source>
</evidence>
<feature type="transmembrane region" description="Helical" evidence="11">
    <location>
        <begin position="501"/>
        <end position="521"/>
    </location>
</feature>
<feature type="transmembrane region" description="Helical" evidence="11">
    <location>
        <begin position="146"/>
        <end position="163"/>
    </location>
</feature>
<keyword evidence="13" id="KW-1185">Reference proteome</keyword>
<evidence type="ECO:0000256" key="10">
    <source>
        <dbReference type="ARBA" id="ARBA00023303"/>
    </source>
</evidence>
<keyword evidence="4" id="KW-1003">Cell membrane</keyword>
<evidence type="ECO:0000256" key="1">
    <source>
        <dbReference type="ARBA" id="ARBA00004651"/>
    </source>
</evidence>
<dbReference type="EMBL" id="JAPWTJ010000036">
    <property type="protein sequence ID" value="KAJ8984444.1"/>
    <property type="molecule type" value="Genomic_DNA"/>
</dbReference>
<dbReference type="Pfam" id="PF03189">
    <property type="entry name" value="Otopetrin"/>
    <property type="match status" value="2"/>
</dbReference>
<organism evidence="12 13">
    <name type="scientific">Molorchus minor</name>
    <dbReference type="NCBI Taxonomy" id="1323400"/>
    <lineage>
        <taxon>Eukaryota</taxon>
        <taxon>Metazoa</taxon>
        <taxon>Ecdysozoa</taxon>
        <taxon>Arthropoda</taxon>
        <taxon>Hexapoda</taxon>
        <taxon>Insecta</taxon>
        <taxon>Pterygota</taxon>
        <taxon>Neoptera</taxon>
        <taxon>Endopterygota</taxon>
        <taxon>Coleoptera</taxon>
        <taxon>Polyphaga</taxon>
        <taxon>Cucujiformia</taxon>
        <taxon>Chrysomeloidea</taxon>
        <taxon>Cerambycidae</taxon>
        <taxon>Lamiinae</taxon>
        <taxon>Monochamini</taxon>
        <taxon>Molorchus</taxon>
    </lineage>
</organism>
<keyword evidence="7 11" id="KW-1133">Transmembrane helix</keyword>
<evidence type="ECO:0000256" key="6">
    <source>
        <dbReference type="ARBA" id="ARBA00022781"/>
    </source>
</evidence>
<keyword evidence="5 11" id="KW-0812">Transmembrane</keyword>
<evidence type="ECO:0000256" key="4">
    <source>
        <dbReference type="ARBA" id="ARBA00022475"/>
    </source>
</evidence>
<comment type="subcellular location">
    <subcellularLocation>
        <location evidence="1">Cell membrane</location>
        <topology evidence="1">Multi-pass membrane protein</topology>
    </subcellularLocation>
</comment>
<feature type="transmembrane region" description="Helical" evidence="11">
    <location>
        <begin position="542"/>
        <end position="567"/>
    </location>
</feature>